<evidence type="ECO:0000313" key="2">
    <source>
        <dbReference type="EMBL" id="JAU70278.1"/>
    </source>
</evidence>
<organism evidence="2">
    <name type="scientific">Noccaea caerulescens</name>
    <name type="common">Alpine penny-cress</name>
    <name type="synonym">Thlaspi caerulescens</name>
    <dbReference type="NCBI Taxonomy" id="107243"/>
    <lineage>
        <taxon>Eukaryota</taxon>
        <taxon>Viridiplantae</taxon>
        <taxon>Streptophyta</taxon>
        <taxon>Embryophyta</taxon>
        <taxon>Tracheophyta</taxon>
        <taxon>Spermatophyta</taxon>
        <taxon>Magnoliopsida</taxon>
        <taxon>eudicotyledons</taxon>
        <taxon>Gunneridae</taxon>
        <taxon>Pentapetalae</taxon>
        <taxon>rosids</taxon>
        <taxon>malvids</taxon>
        <taxon>Brassicales</taxon>
        <taxon>Brassicaceae</taxon>
        <taxon>Coluteocarpeae</taxon>
        <taxon>Noccaea</taxon>
    </lineage>
</organism>
<protein>
    <submittedName>
        <fullName evidence="2">Uncharacterized protein</fullName>
    </submittedName>
</protein>
<keyword evidence="1" id="KW-0472">Membrane</keyword>
<name>A0A1J3HQM2_NOCCA</name>
<dbReference type="AlphaFoldDB" id="A0A1J3HQM2"/>
<keyword evidence="1" id="KW-0812">Transmembrane</keyword>
<evidence type="ECO:0000256" key="1">
    <source>
        <dbReference type="SAM" id="Phobius"/>
    </source>
</evidence>
<reference evidence="2" key="1">
    <citation type="submission" date="2016-07" db="EMBL/GenBank/DDBJ databases">
        <title>De novo transcriptome assembly of four accessions of the metal hyperaccumulator plant Noccaea caerulescens.</title>
        <authorList>
            <person name="Blande D."/>
            <person name="Halimaa P."/>
            <person name="Tervahauta A.I."/>
            <person name="Aarts M.G."/>
            <person name="Karenlampi S.O."/>
        </authorList>
    </citation>
    <scope>NUCLEOTIDE SEQUENCE</scope>
</reference>
<gene>
    <name evidence="2" type="ORF">LE_TR22883_c0_g1_i1_g.72453</name>
</gene>
<proteinExistence type="predicted"/>
<keyword evidence="1" id="KW-1133">Transmembrane helix</keyword>
<feature type="transmembrane region" description="Helical" evidence="1">
    <location>
        <begin position="28"/>
        <end position="45"/>
    </location>
</feature>
<sequence>MYICISIYFQKLNHRQEIRRKKEREREALILMFGLGAIIMIISPANKHNDASPHDVKASSLFSHQSPTLPRETVFPMFLPRRRHASVASEAFLFRR</sequence>
<accession>A0A1J3HQM2</accession>
<dbReference type="EMBL" id="GEVL01007063">
    <property type="protein sequence ID" value="JAU70278.1"/>
    <property type="molecule type" value="Transcribed_RNA"/>
</dbReference>